<gene>
    <name evidence="1" type="ORF">H3Bulk41970_000002</name>
</gene>
<name>A0A514D0F4_9VIRU</name>
<proteinExistence type="predicted"/>
<protein>
    <submittedName>
        <fullName evidence="1">Uncharacterized protein</fullName>
    </submittedName>
</protein>
<accession>A0A514D0F4</accession>
<dbReference type="EMBL" id="MN033144">
    <property type="protein sequence ID" value="QDH87096.1"/>
    <property type="molecule type" value="Genomic_RNA"/>
</dbReference>
<sequence length="88" mass="10182">MRSSPKFLVVSRREDDTQPSADRKVVWIGRRHRQDDTDHEGLELRLSVSYKTLAVVFALFNVVGHIVDMVSKRDISHVSETLWGLFPF</sequence>
<reference evidence="1" key="1">
    <citation type="submission" date="2019-05" db="EMBL/GenBank/DDBJ databases">
        <title>Metatranscriptomic reconstruction reveals RNA viruses with the potential to shape carbon cycling in soil.</title>
        <authorList>
            <person name="Starr E.P."/>
            <person name="Nuccio E."/>
            <person name="Pett-Ridge J."/>
            <person name="Banfield J.F."/>
            <person name="Firestone M.K."/>
        </authorList>
    </citation>
    <scope>NUCLEOTIDE SEQUENCE</scope>
    <source>
        <strain evidence="1">H3_Bulk_41_scaffold_970</strain>
    </source>
</reference>
<organism evidence="1">
    <name type="scientific">Leviviridae sp</name>
    <dbReference type="NCBI Taxonomy" id="2027243"/>
    <lineage>
        <taxon>Viruses</taxon>
        <taxon>Riboviria</taxon>
        <taxon>Orthornavirae</taxon>
        <taxon>Lenarviricota</taxon>
        <taxon>Leviviricetes</taxon>
        <taxon>Norzivirales</taxon>
        <taxon>Fiersviridae</taxon>
    </lineage>
</organism>
<evidence type="ECO:0000313" key="1">
    <source>
        <dbReference type="EMBL" id="QDH87096.1"/>
    </source>
</evidence>